<dbReference type="EMBL" id="UINC01082579">
    <property type="protein sequence ID" value="SVC27475.1"/>
    <property type="molecule type" value="Genomic_DNA"/>
</dbReference>
<dbReference type="AlphaFoldDB" id="A0A382KV82"/>
<protein>
    <submittedName>
        <fullName evidence="1">Uncharacterized protein</fullName>
    </submittedName>
</protein>
<accession>A0A382KV82</accession>
<evidence type="ECO:0000313" key="1">
    <source>
        <dbReference type="EMBL" id="SVC27475.1"/>
    </source>
</evidence>
<gene>
    <name evidence="1" type="ORF">METZ01_LOCUS280329</name>
</gene>
<sequence>YSQQIIQTKLATSGAIEILSEEEETDDAIKAMGYTGSKCSECGAMMMRQNGACELCDVCGATSGCS</sequence>
<reference evidence="1" key="1">
    <citation type="submission" date="2018-05" db="EMBL/GenBank/DDBJ databases">
        <authorList>
            <person name="Lanie J.A."/>
            <person name="Ng W.-L."/>
            <person name="Kazmierczak K.M."/>
            <person name="Andrzejewski T.M."/>
            <person name="Davidsen T.M."/>
            <person name="Wayne K.J."/>
            <person name="Tettelin H."/>
            <person name="Glass J.I."/>
            <person name="Rusch D."/>
            <person name="Podicherti R."/>
            <person name="Tsui H.-C.T."/>
            <person name="Winkler M.E."/>
        </authorList>
    </citation>
    <scope>NUCLEOTIDE SEQUENCE</scope>
</reference>
<proteinExistence type="predicted"/>
<feature type="non-terminal residue" evidence="1">
    <location>
        <position position="1"/>
    </location>
</feature>
<name>A0A382KV82_9ZZZZ</name>
<organism evidence="1">
    <name type="scientific">marine metagenome</name>
    <dbReference type="NCBI Taxonomy" id="408172"/>
    <lineage>
        <taxon>unclassified sequences</taxon>
        <taxon>metagenomes</taxon>
        <taxon>ecological metagenomes</taxon>
    </lineage>
</organism>